<evidence type="ECO:0000256" key="5">
    <source>
        <dbReference type="ARBA" id="ARBA00022454"/>
    </source>
</evidence>
<evidence type="ECO:0000313" key="10">
    <source>
        <dbReference type="Ensembl" id="ENSECRP00000028575.1"/>
    </source>
</evidence>
<keyword evidence="11" id="KW-1185">Reference proteome</keyword>
<comment type="subcellular location">
    <subcellularLocation>
        <location evidence="2">Chromosome</location>
        <location evidence="2">Centromere</location>
    </subcellularLocation>
    <subcellularLocation>
        <location evidence="1">Nucleus</location>
    </subcellularLocation>
</comment>
<keyword evidence="5" id="KW-0158">Chromosome</keyword>
<name>A0A8C4T7Z6_ERPCA</name>
<dbReference type="GeneTree" id="ENSGT00390000005599"/>
<reference evidence="10" key="2">
    <citation type="submission" date="2025-09" db="UniProtKB">
        <authorList>
            <consortium name="Ensembl"/>
        </authorList>
    </citation>
    <scope>IDENTIFICATION</scope>
</reference>
<keyword evidence="8" id="KW-0175">Coiled coil</keyword>
<dbReference type="GO" id="GO:0000775">
    <property type="term" value="C:chromosome, centromeric region"/>
    <property type="evidence" value="ECO:0007669"/>
    <property type="project" value="UniProtKB-SubCell"/>
</dbReference>
<evidence type="ECO:0000256" key="8">
    <source>
        <dbReference type="SAM" id="Coils"/>
    </source>
</evidence>
<gene>
    <name evidence="10" type="primary">cenpq</name>
</gene>
<evidence type="ECO:0000256" key="7">
    <source>
        <dbReference type="ARBA" id="ARBA00023328"/>
    </source>
</evidence>
<keyword evidence="6" id="KW-0539">Nucleus</keyword>
<accession>A0A8C4T7Z6</accession>
<evidence type="ECO:0000256" key="9">
    <source>
        <dbReference type="SAM" id="MobiDB-lite"/>
    </source>
</evidence>
<evidence type="ECO:0000256" key="2">
    <source>
        <dbReference type="ARBA" id="ARBA00004584"/>
    </source>
</evidence>
<evidence type="ECO:0000313" key="11">
    <source>
        <dbReference type="Proteomes" id="UP000694620"/>
    </source>
</evidence>
<evidence type="ECO:0000256" key="4">
    <source>
        <dbReference type="ARBA" id="ARBA00016397"/>
    </source>
</evidence>
<dbReference type="Ensembl" id="ENSECRT00000029184.1">
    <property type="protein sequence ID" value="ENSECRP00000028575.1"/>
    <property type="gene ID" value="ENSECRG00000019338.1"/>
</dbReference>
<protein>
    <recommendedName>
        <fullName evidence="4">Centromere protein Q</fullName>
    </recommendedName>
</protein>
<organism evidence="10 11">
    <name type="scientific">Erpetoichthys calabaricus</name>
    <name type="common">Rope fish</name>
    <name type="synonym">Calamoichthys calabaricus</name>
    <dbReference type="NCBI Taxonomy" id="27687"/>
    <lineage>
        <taxon>Eukaryota</taxon>
        <taxon>Metazoa</taxon>
        <taxon>Chordata</taxon>
        <taxon>Craniata</taxon>
        <taxon>Vertebrata</taxon>
        <taxon>Euteleostomi</taxon>
        <taxon>Actinopterygii</taxon>
        <taxon>Polypteriformes</taxon>
        <taxon>Polypteridae</taxon>
        <taxon>Erpetoichthys</taxon>
    </lineage>
</organism>
<dbReference type="GO" id="GO:0005634">
    <property type="term" value="C:nucleus"/>
    <property type="evidence" value="ECO:0007669"/>
    <property type="project" value="UniProtKB-SubCell"/>
</dbReference>
<keyword evidence="7" id="KW-0137">Centromere</keyword>
<feature type="region of interest" description="Disordered" evidence="9">
    <location>
        <begin position="1"/>
        <end position="115"/>
    </location>
</feature>
<feature type="compositionally biased region" description="Basic residues" evidence="9">
    <location>
        <begin position="102"/>
        <end position="111"/>
    </location>
</feature>
<reference evidence="10" key="1">
    <citation type="submission" date="2025-08" db="UniProtKB">
        <authorList>
            <consortium name="Ensembl"/>
        </authorList>
    </citation>
    <scope>IDENTIFICATION</scope>
</reference>
<feature type="compositionally biased region" description="Basic residues" evidence="9">
    <location>
        <begin position="10"/>
        <end position="31"/>
    </location>
</feature>
<feature type="compositionally biased region" description="Basic and acidic residues" evidence="9">
    <location>
        <begin position="32"/>
        <end position="44"/>
    </location>
</feature>
<dbReference type="RefSeq" id="XP_051781848.1">
    <property type="nucleotide sequence ID" value="XM_051925888.1"/>
</dbReference>
<evidence type="ECO:0000256" key="3">
    <source>
        <dbReference type="ARBA" id="ARBA00008191"/>
    </source>
</evidence>
<evidence type="ECO:0000256" key="6">
    <source>
        <dbReference type="ARBA" id="ARBA00023242"/>
    </source>
</evidence>
<dbReference type="InterPro" id="IPR025212">
    <property type="entry name" value="CAD_CENP-Q"/>
</dbReference>
<proteinExistence type="inferred from homology"/>
<dbReference type="PANTHER" id="PTHR31345">
    <property type="entry name" value="CENTROMERE PROTEIN Q"/>
    <property type="match status" value="1"/>
</dbReference>
<dbReference type="PANTHER" id="PTHR31345:SF3">
    <property type="entry name" value="CENTROMERE PROTEIN Q"/>
    <property type="match status" value="1"/>
</dbReference>
<dbReference type="GeneID" id="114641148"/>
<feature type="coiled-coil region" evidence="8">
    <location>
        <begin position="206"/>
        <end position="247"/>
    </location>
</feature>
<dbReference type="Proteomes" id="UP000694620">
    <property type="component" value="Unassembled WGS sequence"/>
</dbReference>
<sequence>MELSAEGMKHTSKKKNISKATHQKIKKSKTVKAKEDHDSSEKMKHTSKKKNISKTSHQNIKKSKTVKAKEDHDSSEEDVERVPDSQSSEAQTKKKASTTAPRSRKKGKQLKHVSQTTKDYLSSTFDYVVLSVIVGNQKNATEVQEHFRIMKDRFFNLCSKLMVPPDNLGNLNQTRHWYFLEKQKLNSAQEMLQTVEADCKKVFDTLEDITGKNESLEEKIRILRDQLEELESESQEILQSSENTELHLPPLPARSFTGPTLQEEMSDIQNPQEVLQLLNAVQGNTGVQDMLAFLAEAQSIADKL</sequence>
<dbReference type="Pfam" id="PF13094">
    <property type="entry name" value="CENP-Q"/>
    <property type="match status" value="1"/>
</dbReference>
<evidence type="ECO:0000256" key="1">
    <source>
        <dbReference type="ARBA" id="ARBA00004123"/>
    </source>
</evidence>
<dbReference type="AlphaFoldDB" id="A0A8C4T7Z6"/>
<comment type="similarity">
    <text evidence="3">Belongs to the CENP-Q/OKP1 family.</text>
</comment>